<dbReference type="EMBL" id="CAJVPI010000010">
    <property type="protein sequence ID" value="CAG8454391.1"/>
    <property type="molecule type" value="Genomic_DNA"/>
</dbReference>
<dbReference type="GO" id="GO:0046982">
    <property type="term" value="F:protein heterodimerization activity"/>
    <property type="evidence" value="ECO:0007669"/>
    <property type="project" value="InterPro"/>
</dbReference>
<name>A0A9N8VKW2_9GLOM</name>
<protein>
    <submittedName>
        <fullName evidence="5">9606_t:CDS:1</fullName>
    </submittedName>
</protein>
<dbReference type="OrthoDB" id="636685at2759"/>
<evidence type="ECO:0000313" key="5">
    <source>
        <dbReference type="EMBL" id="CAG8454391.1"/>
    </source>
</evidence>
<dbReference type="InterPro" id="IPR003958">
    <property type="entry name" value="CBFA_NFYB_domain"/>
</dbReference>
<dbReference type="Proteomes" id="UP000789739">
    <property type="component" value="Unassembled WGS sequence"/>
</dbReference>
<dbReference type="InterPro" id="IPR009072">
    <property type="entry name" value="Histone-fold"/>
</dbReference>
<sequence>MAKKSRCNENIIMENHVFNIQETVAFPIARVKRIIKQDEDVKACAADATLLIAAAAELFVEFVVKQSLQEARNDKRKTVAFRDISGAIESTDNLQFLDELISLLRDRIALYDTSKRKPKLTKTTESSMGSTAATTDIFNNNEDLQIEINTDKDEINTDEDEISADENEINADEDEGNEGLDVTTSDTDEDMISEELNTEMNIEHAGESNVNYHSAEDER</sequence>
<dbReference type="PANTHER" id="PTHR10252">
    <property type="entry name" value="HISTONE-LIKE TRANSCRIPTION FACTOR CCAAT-RELATED"/>
    <property type="match status" value="1"/>
</dbReference>
<dbReference type="GO" id="GO:0006261">
    <property type="term" value="P:DNA-templated DNA replication"/>
    <property type="evidence" value="ECO:0007669"/>
    <property type="project" value="TreeGrafter"/>
</dbReference>
<dbReference type="Gene3D" id="1.10.20.10">
    <property type="entry name" value="Histone, subunit A"/>
    <property type="match status" value="1"/>
</dbReference>
<reference evidence="5" key="1">
    <citation type="submission" date="2021-06" db="EMBL/GenBank/DDBJ databases">
        <authorList>
            <person name="Kallberg Y."/>
            <person name="Tangrot J."/>
            <person name="Rosling A."/>
        </authorList>
    </citation>
    <scope>NUCLEOTIDE SEQUENCE</scope>
    <source>
        <strain evidence="5">BR232B</strain>
    </source>
</reference>
<dbReference type="GO" id="GO:0008623">
    <property type="term" value="C:CHRAC"/>
    <property type="evidence" value="ECO:0007669"/>
    <property type="project" value="TreeGrafter"/>
</dbReference>
<feature type="region of interest" description="Disordered" evidence="3">
    <location>
        <begin position="200"/>
        <end position="219"/>
    </location>
</feature>
<feature type="region of interest" description="Disordered" evidence="3">
    <location>
        <begin position="148"/>
        <end position="188"/>
    </location>
</feature>
<keyword evidence="2" id="KW-0539">Nucleus</keyword>
<dbReference type="CDD" id="cd23645">
    <property type="entry name" value="HFD_Dpb3-like"/>
    <property type="match status" value="1"/>
</dbReference>
<comment type="subcellular location">
    <subcellularLocation>
        <location evidence="1">Nucleus</location>
    </subcellularLocation>
</comment>
<accession>A0A9N8VKW2</accession>
<feature type="compositionally biased region" description="Acidic residues" evidence="3">
    <location>
        <begin position="156"/>
        <end position="178"/>
    </location>
</feature>
<dbReference type="SUPFAM" id="SSF47113">
    <property type="entry name" value="Histone-fold"/>
    <property type="match status" value="1"/>
</dbReference>
<dbReference type="InterPro" id="IPR050568">
    <property type="entry name" value="Transcr_DNA_Rep_Reg"/>
</dbReference>
<feature type="domain" description="Transcription factor CBF/NF-Y/archaeal histone" evidence="4">
    <location>
        <begin position="26"/>
        <end position="87"/>
    </location>
</feature>
<keyword evidence="6" id="KW-1185">Reference proteome</keyword>
<evidence type="ECO:0000313" key="6">
    <source>
        <dbReference type="Proteomes" id="UP000789739"/>
    </source>
</evidence>
<evidence type="ECO:0000256" key="1">
    <source>
        <dbReference type="ARBA" id="ARBA00004123"/>
    </source>
</evidence>
<comment type="caution">
    <text evidence="5">The sequence shown here is derived from an EMBL/GenBank/DDBJ whole genome shotgun (WGS) entry which is preliminary data.</text>
</comment>
<dbReference type="AlphaFoldDB" id="A0A9N8VKW2"/>
<dbReference type="PANTHER" id="PTHR10252:SF54">
    <property type="entry name" value="CHROMATIN ACCESSIBILITY COMPLEX PROTEIN 1"/>
    <property type="match status" value="1"/>
</dbReference>
<dbReference type="Pfam" id="PF00808">
    <property type="entry name" value="CBFD_NFYB_HMF"/>
    <property type="match status" value="1"/>
</dbReference>
<gene>
    <name evidence="5" type="ORF">PBRASI_LOCUS223</name>
</gene>
<organism evidence="5 6">
    <name type="scientific">Paraglomus brasilianum</name>
    <dbReference type="NCBI Taxonomy" id="144538"/>
    <lineage>
        <taxon>Eukaryota</taxon>
        <taxon>Fungi</taxon>
        <taxon>Fungi incertae sedis</taxon>
        <taxon>Mucoromycota</taxon>
        <taxon>Glomeromycotina</taxon>
        <taxon>Glomeromycetes</taxon>
        <taxon>Paraglomerales</taxon>
        <taxon>Paraglomeraceae</taxon>
        <taxon>Paraglomus</taxon>
    </lineage>
</organism>
<proteinExistence type="predicted"/>
<evidence type="ECO:0000256" key="2">
    <source>
        <dbReference type="ARBA" id="ARBA00023242"/>
    </source>
</evidence>
<evidence type="ECO:0000259" key="4">
    <source>
        <dbReference type="Pfam" id="PF00808"/>
    </source>
</evidence>
<evidence type="ECO:0000256" key="3">
    <source>
        <dbReference type="SAM" id="MobiDB-lite"/>
    </source>
</evidence>